<accession>A0A0A9XVK2</accession>
<evidence type="ECO:0000313" key="4">
    <source>
        <dbReference type="EMBL" id="JAG23939.1"/>
    </source>
</evidence>
<feature type="chain" id="PRO_5002051675" evidence="2">
    <location>
        <begin position="20"/>
        <end position="379"/>
    </location>
</feature>
<feature type="transmembrane region" description="Helical" evidence="1">
    <location>
        <begin position="298"/>
        <end position="320"/>
    </location>
</feature>
<feature type="signal peptide" evidence="2">
    <location>
        <begin position="1"/>
        <end position="19"/>
    </location>
</feature>
<sequence length="379" mass="42004">MNNLVLLGTVIISLNIASAEEYGIKPIEIESGNKRCAHGYEYLSDKDTCIPMCGTPCYYGECSKPGICSCLTGFHKLHGDVNQTVCEPDNPICKINCMTSQCISNESCQCLSSAAMKWFSSDSSECGCSEGYEKTIEGNKPTCSPICNPPCVNGECIKHNECRCLPGFSNQTSKHVCEPFCQFSCINSTCVKDGQCECLAGFSKDKLDPFKCKPSCSRCDQDLCVAPNVCRCPTGFSEQELQLKANNILEEEKDWSNVTFMRLSWCVEQRSNYTNQPHKPTIKDALESFLKTAGLPPGFMIIVVLLLVTSVLGIIAISVLCTRNRSITHKVSNDGRIKRVTSENEEGRIELEDASTDFSVRYLHNEIGNEVNRDQHCYE</sequence>
<evidence type="ECO:0000256" key="2">
    <source>
        <dbReference type="SAM" id="SignalP"/>
    </source>
</evidence>
<reference evidence="4" key="1">
    <citation type="journal article" date="2014" name="PLoS ONE">
        <title>Transcriptome-Based Identification of ABC Transporters in the Western Tarnished Plant Bug Lygus hesperus.</title>
        <authorList>
            <person name="Hull J.J."/>
            <person name="Chaney K."/>
            <person name="Geib S.M."/>
            <person name="Fabrick J.A."/>
            <person name="Brent C.S."/>
            <person name="Walsh D."/>
            <person name="Lavine L.C."/>
        </authorList>
    </citation>
    <scope>NUCLEOTIDE SEQUENCE</scope>
</reference>
<name>A0A0A9XVK2_LYGHE</name>
<dbReference type="InterPro" id="IPR000742">
    <property type="entry name" value="EGF"/>
</dbReference>
<dbReference type="AlphaFoldDB" id="A0A0A9XVK2"/>
<keyword evidence="1" id="KW-1133">Transmembrane helix</keyword>
<reference evidence="4" key="2">
    <citation type="submission" date="2014-07" db="EMBL/GenBank/DDBJ databases">
        <authorList>
            <person name="Hull J."/>
        </authorList>
    </citation>
    <scope>NUCLEOTIDE SEQUENCE</scope>
</reference>
<evidence type="ECO:0000256" key="1">
    <source>
        <dbReference type="SAM" id="Phobius"/>
    </source>
</evidence>
<dbReference type="Gene3D" id="2.10.25.10">
    <property type="entry name" value="Laminin"/>
    <property type="match status" value="3"/>
</dbReference>
<keyword evidence="2" id="KW-0732">Signal</keyword>
<protein>
    <submittedName>
        <fullName evidence="4">von Willebrand factor D and EGF domain-containing protein</fullName>
    </submittedName>
</protein>
<dbReference type="PANTHER" id="PTHR24047">
    <property type="entry name" value="FI01909P-RELATED"/>
    <property type="match status" value="1"/>
</dbReference>
<dbReference type="SMART" id="SM00181">
    <property type="entry name" value="EGF"/>
    <property type="match status" value="4"/>
</dbReference>
<feature type="domain" description="EGF-like" evidence="3">
    <location>
        <begin position="96"/>
        <end position="144"/>
    </location>
</feature>
<dbReference type="InterPro" id="IPR053255">
    <property type="entry name" value="EGF-like_domain"/>
</dbReference>
<keyword evidence="1" id="KW-0472">Membrane</keyword>
<feature type="domain" description="EGF-like" evidence="3">
    <location>
        <begin position="180"/>
        <end position="213"/>
    </location>
</feature>
<gene>
    <name evidence="4" type="primary">VWDE_20</name>
    <name evidence="4" type="ORF">CM83_35592</name>
</gene>
<organism evidence="4">
    <name type="scientific">Lygus hesperus</name>
    <name type="common">Western plant bug</name>
    <dbReference type="NCBI Taxonomy" id="30085"/>
    <lineage>
        <taxon>Eukaryota</taxon>
        <taxon>Metazoa</taxon>
        <taxon>Ecdysozoa</taxon>
        <taxon>Arthropoda</taxon>
        <taxon>Hexapoda</taxon>
        <taxon>Insecta</taxon>
        <taxon>Pterygota</taxon>
        <taxon>Neoptera</taxon>
        <taxon>Paraneoptera</taxon>
        <taxon>Hemiptera</taxon>
        <taxon>Heteroptera</taxon>
        <taxon>Panheteroptera</taxon>
        <taxon>Cimicomorpha</taxon>
        <taxon>Miridae</taxon>
        <taxon>Mirini</taxon>
        <taxon>Lygus</taxon>
    </lineage>
</organism>
<proteinExistence type="predicted"/>
<keyword evidence="1" id="KW-0812">Transmembrane</keyword>
<evidence type="ECO:0000259" key="3">
    <source>
        <dbReference type="SMART" id="SM00181"/>
    </source>
</evidence>
<dbReference type="PANTHER" id="PTHR24047:SF29">
    <property type="entry name" value="EATER-RELATED"/>
    <property type="match status" value="1"/>
</dbReference>
<dbReference type="EMBL" id="GBHO01019665">
    <property type="protein sequence ID" value="JAG23939.1"/>
    <property type="molecule type" value="Transcribed_RNA"/>
</dbReference>
<feature type="domain" description="EGF-like" evidence="3">
    <location>
        <begin position="146"/>
        <end position="178"/>
    </location>
</feature>
<feature type="domain" description="EGF-like" evidence="3">
    <location>
        <begin position="52"/>
        <end position="87"/>
    </location>
</feature>